<gene>
    <name evidence="1" type="ORF">BK661_10110</name>
</gene>
<dbReference type="EMBL" id="MOBL01000007">
    <property type="protein sequence ID" value="RON34424.1"/>
    <property type="molecule type" value="Genomic_DNA"/>
</dbReference>
<proteinExistence type="predicted"/>
<evidence type="ECO:0000313" key="1">
    <source>
        <dbReference type="EMBL" id="RON34424.1"/>
    </source>
</evidence>
<name>A0A423J9S9_9PSED</name>
<accession>A0A423J9S9</accession>
<evidence type="ECO:0000313" key="2">
    <source>
        <dbReference type="Proteomes" id="UP000283260"/>
    </source>
</evidence>
<dbReference type="RefSeq" id="WP_123496294.1">
    <property type="nucleotide sequence ID" value="NZ_MOBL01000007.1"/>
</dbReference>
<organism evidence="1 2">
    <name type="scientific">Pseudomonas frederiksbergensis</name>
    <dbReference type="NCBI Taxonomy" id="104087"/>
    <lineage>
        <taxon>Bacteria</taxon>
        <taxon>Pseudomonadati</taxon>
        <taxon>Pseudomonadota</taxon>
        <taxon>Gammaproteobacteria</taxon>
        <taxon>Pseudomonadales</taxon>
        <taxon>Pseudomonadaceae</taxon>
        <taxon>Pseudomonas</taxon>
    </lineage>
</organism>
<sequence>MQIFIRATGEGKAVEVFDKIANQIAYDGFLELADGEVGLEVASRDGSTGLIDIKKGASAPPNTISKSSYSVRLGEIVFISDGQD</sequence>
<reference evidence="1 2" key="1">
    <citation type="submission" date="2016-10" db="EMBL/GenBank/DDBJ databases">
        <title>Comparative genome analysis of multiple Pseudomonas spp. focuses on biocontrol and plant growth promoting traits.</title>
        <authorList>
            <person name="Tao X.-Y."/>
            <person name="Taylor C.G."/>
        </authorList>
    </citation>
    <scope>NUCLEOTIDE SEQUENCE [LARGE SCALE GENOMIC DNA]</scope>
    <source>
        <strain evidence="1 2">94G2</strain>
    </source>
</reference>
<comment type="caution">
    <text evidence="1">The sequence shown here is derived from an EMBL/GenBank/DDBJ whole genome shotgun (WGS) entry which is preliminary data.</text>
</comment>
<protein>
    <submittedName>
        <fullName evidence="1">Uncharacterized protein</fullName>
    </submittedName>
</protein>
<dbReference type="Proteomes" id="UP000283260">
    <property type="component" value="Unassembled WGS sequence"/>
</dbReference>
<dbReference type="AlphaFoldDB" id="A0A423J9S9"/>